<evidence type="ECO:0000313" key="2">
    <source>
        <dbReference type="Proteomes" id="UP000515135"/>
    </source>
</evidence>
<feature type="compositionally biased region" description="Basic and acidic residues" evidence="1">
    <location>
        <begin position="150"/>
        <end position="169"/>
    </location>
</feature>
<proteinExistence type="predicted"/>
<feature type="compositionally biased region" description="Basic and acidic residues" evidence="1">
    <location>
        <begin position="805"/>
        <end position="816"/>
    </location>
</feature>
<feature type="compositionally biased region" description="Basic and acidic residues" evidence="1">
    <location>
        <begin position="924"/>
        <end position="934"/>
    </location>
</feature>
<evidence type="ECO:0000313" key="3">
    <source>
        <dbReference type="RefSeq" id="XP_019630933.1"/>
    </source>
</evidence>
<dbReference type="OrthoDB" id="10138563at2759"/>
<accession>A0A6P4Z2Y3</accession>
<feature type="compositionally biased region" description="Basic and acidic residues" evidence="1">
    <location>
        <begin position="121"/>
        <end position="130"/>
    </location>
</feature>
<dbReference type="AlphaFoldDB" id="A0A6P4Z2Y3"/>
<feature type="compositionally biased region" description="Acidic residues" evidence="1">
    <location>
        <begin position="131"/>
        <end position="149"/>
    </location>
</feature>
<keyword evidence="2" id="KW-1185">Reference proteome</keyword>
<dbReference type="GeneID" id="109474902"/>
<dbReference type="InterPro" id="IPR018465">
    <property type="entry name" value="Scm3/HJURP"/>
</dbReference>
<name>A0A6P4Z2Y3_BRABE</name>
<feature type="compositionally biased region" description="Basic and acidic residues" evidence="1">
    <location>
        <begin position="454"/>
        <end position="468"/>
    </location>
</feature>
<feature type="compositionally biased region" description="Basic and acidic residues" evidence="1">
    <location>
        <begin position="564"/>
        <end position="581"/>
    </location>
</feature>
<feature type="compositionally biased region" description="Polar residues" evidence="1">
    <location>
        <begin position="707"/>
        <end position="728"/>
    </location>
</feature>
<feature type="compositionally biased region" description="Polar residues" evidence="1">
    <location>
        <begin position="900"/>
        <end position="909"/>
    </location>
</feature>
<evidence type="ECO:0000256" key="1">
    <source>
        <dbReference type="SAM" id="MobiDB-lite"/>
    </source>
</evidence>
<reference evidence="3" key="1">
    <citation type="submission" date="2025-08" db="UniProtKB">
        <authorList>
            <consortium name="RefSeq"/>
        </authorList>
    </citation>
    <scope>IDENTIFICATION</scope>
    <source>
        <tissue evidence="3">Gonad</tissue>
    </source>
</reference>
<organism evidence="2 3">
    <name type="scientific">Branchiostoma belcheri</name>
    <name type="common">Amphioxus</name>
    <dbReference type="NCBI Taxonomy" id="7741"/>
    <lineage>
        <taxon>Eukaryota</taxon>
        <taxon>Metazoa</taxon>
        <taxon>Chordata</taxon>
        <taxon>Cephalochordata</taxon>
        <taxon>Leptocardii</taxon>
        <taxon>Amphioxiformes</taxon>
        <taxon>Branchiostomatidae</taxon>
        <taxon>Branchiostoma</taxon>
    </lineage>
</organism>
<feature type="region of interest" description="Disordered" evidence="1">
    <location>
        <begin position="440"/>
        <end position="477"/>
    </location>
</feature>
<feature type="compositionally biased region" description="Basic and acidic residues" evidence="1">
    <location>
        <begin position="370"/>
        <end position="395"/>
    </location>
</feature>
<dbReference type="GO" id="GO:0005634">
    <property type="term" value="C:nucleus"/>
    <property type="evidence" value="ECO:0007669"/>
    <property type="project" value="InterPro"/>
</dbReference>
<feature type="region of interest" description="Disordered" evidence="1">
    <location>
        <begin position="900"/>
        <end position="948"/>
    </location>
</feature>
<dbReference type="Proteomes" id="UP000515135">
    <property type="component" value="Unplaced"/>
</dbReference>
<feature type="compositionally biased region" description="Polar residues" evidence="1">
    <location>
        <begin position="222"/>
        <end position="244"/>
    </location>
</feature>
<feature type="compositionally biased region" description="Polar residues" evidence="1">
    <location>
        <begin position="752"/>
        <end position="771"/>
    </location>
</feature>
<dbReference type="RefSeq" id="XP_019630933.1">
    <property type="nucleotide sequence ID" value="XM_019775374.1"/>
</dbReference>
<gene>
    <name evidence="3" type="primary">LOC109474902</name>
</gene>
<dbReference type="KEGG" id="bbel:109474902"/>
<protein>
    <submittedName>
        <fullName evidence="3">Uncharacterized protein LOC109474902</fullName>
    </submittedName>
</protein>
<feature type="region of interest" description="Disordered" evidence="1">
    <location>
        <begin position="682"/>
        <end position="818"/>
    </location>
</feature>
<sequence>MAHNLSFDLEEERRGITARLKAAMESIIHKYQDVDEEEGDFVTLDNLDICVDKGQLRHQEAAHFGFLQAALPEDSATPHASHDDRELVSYPELDDEQPTLGVMMLRDFGNRMEQSICMRSKKSDDGKVYWEPEDDVEEDMLTIGDDDSDRGDISSDEDKWAETDKENNTGRRSTVELNEESPGDSRCSAESDENDARRRQPLEQNEESPEDSRGSESDENLSDSSGISYRNTQNSIISTDSINQNHRRDKDYKQKTRTVHNGRDSMDIPTNRYNHNASARKGIYKHNKPTNKSTNGSNQDHKRTEKSMPVHNSKSKESMEMPADRYRDKGSHRMSVDKYNKPTNISANGSISLAGESEDELSGSSGFSYEEEHKSKTPTDVSSNDHKKGNGYKEKTLPFDRSRKYMEIPTSKCKDNSSHRKTVDKHNKHIRIGPDFLSLFPESHRKKTPSKPVQNRDEHKGFGTDIKPKIQPASTPVADCSKLNSTLVKREELSNSTKKRQSYTNVCIVEELDDMYSESLPSSSRKNRKDSSRPKVGSPCSSNSGHGTPISGKSEKHMKKIDRKHSDRDVIDLLTEPDAHSEMGNVTPVHHRSFSNAEKPDQGARRRNCFSVPAKRRIMALTSSRDTDMNSSSSAASPKMHLLTHEDICDLLGEQPSTTHQGMKQRVKYKYVPSASMALQSVEEYGDSQKGKSDTGLGKQQDCKEVQLSSKDSGTKVTRTASTLNTVKKVSVSKPHSTKEKLVVEPFKQRLHQSGSSQDESLTVSNSSFHSLSDEYPQYQREGSENTEALQPSTSHSEDENCSSKPDHSIEMEHSNPKFLTYSPQFSVESSIKHVEDRLPSVKSLKSSQGALMTPLTPILKTPGQRSATPCREKTQKKRVYFSADPTNVEEQSMQDTLQFWKSRMQQSKVNHDDSEVDLPSPEPHQEDQQRQETSEEILEEPAFHCFQ</sequence>
<dbReference type="Pfam" id="PF10384">
    <property type="entry name" value="Scm3"/>
    <property type="match status" value="1"/>
</dbReference>
<dbReference type="GO" id="GO:0042393">
    <property type="term" value="F:histone binding"/>
    <property type="evidence" value="ECO:0007669"/>
    <property type="project" value="InterPro"/>
</dbReference>
<feature type="compositionally biased region" description="Polar residues" evidence="1">
    <location>
        <begin position="341"/>
        <end position="351"/>
    </location>
</feature>
<feature type="region of interest" description="Disordered" evidence="1">
    <location>
        <begin position="120"/>
        <end position="395"/>
    </location>
</feature>
<feature type="region of interest" description="Disordered" evidence="1">
    <location>
        <begin position="517"/>
        <end position="606"/>
    </location>
</feature>
<feature type="region of interest" description="Disordered" evidence="1">
    <location>
        <begin position="853"/>
        <end position="876"/>
    </location>
</feature>
<feature type="compositionally biased region" description="Basic and acidic residues" evidence="1">
    <location>
        <begin position="299"/>
        <end position="340"/>
    </location>
</feature>
<feature type="compositionally biased region" description="Polar residues" evidence="1">
    <location>
        <begin position="786"/>
        <end position="795"/>
    </location>
</feature>